<gene>
    <name evidence="1" type="ORF">C7B64_23255</name>
</gene>
<evidence type="ECO:0000313" key="1">
    <source>
        <dbReference type="EMBL" id="PSB00482.1"/>
    </source>
</evidence>
<evidence type="ECO:0000313" key="2">
    <source>
        <dbReference type="Proteomes" id="UP000238762"/>
    </source>
</evidence>
<reference evidence="1 2" key="2">
    <citation type="submission" date="2018-03" db="EMBL/GenBank/DDBJ databases">
        <title>The ancient ancestry and fast evolution of plastids.</title>
        <authorList>
            <person name="Moore K.R."/>
            <person name="Magnabosco C."/>
            <person name="Momper L."/>
            <person name="Gold D.A."/>
            <person name="Bosak T."/>
            <person name="Fournier G.P."/>
        </authorList>
    </citation>
    <scope>NUCLEOTIDE SEQUENCE [LARGE SCALE GENOMIC DNA]</scope>
    <source>
        <strain evidence="1 2">CCAP 1448/3</strain>
    </source>
</reference>
<dbReference type="Proteomes" id="UP000238762">
    <property type="component" value="Unassembled WGS sequence"/>
</dbReference>
<organism evidence="1 2">
    <name type="scientific">Merismopedia glauca CCAP 1448/3</name>
    <dbReference type="NCBI Taxonomy" id="1296344"/>
    <lineage>
        <taxon>Bacteria</taxon>
        <taxon>Bacillati</taxon>
        <taxon>Cyanobacteriota</taxon>
        <taxon>Cyanophyceae</taxon>
        <taxon>Synechococcales</taxon>
        <taxon>Merismopediaceae</taxon>
        <taxon>Merismopedia</taxon>
    </lineage>
</organism>
<dbReference type="EMBL" id="PVWJ01000203">
    <property type="protein sequence ID" value="PSB00482.1"/>
    <property type="molecule type" value="Genomic_DNA"/>
</dbReference>
<reference evidence="1 2" key="1">
    <citation type="submission" date="2018-02" db="EMBL/GenBank/DDBJ databases">
        <authorList>
            <person name="Cohen D.B."/>
            <person name="Kent A.D."/>
        </authorList>
    </citation>
    <scope>NUCLEOTIDE SEQUENCE [LARGE SCALE GENOMIC DNA]</scope>
    <source>
        <strain evidence="1 2">CCAP 1448/3</strain>
    </source>
</reference>
<keyword evidence="2" id="KW-1185">Reference proteome</keyword>
<sequence length="233" mass="26766">MGLYSPVANEKAKLAQQAEYELKKSIYLYKQLFYGLRLVAWKNRDKKATFYEALAAGELDQFKMAPGHRDDSDAGDGRYTKSEWDYDRLNAYMWNRFRERFDEAFALETIQSLKTCKDIQTAINELLEFALDNWKDAIIGKMARIETKPSAIADNMKLNFEVDGVAITGSFHKCARQIYLQSRRFNLPFLKISQTLTNGVWHTASGTNEPISLLDADSALAYGEMLILMSRRK</sequence>
<protein>
    <submittedName>
        <fullName evidence="1">Uncharacterized protein</fullName>
    </submittedName>
</protein>
<dbReference type="AlphaFoldDB" id="A0A2T1BWW8"/>
<name>A0A2T1BWW8_9CYAN</name>
<proteinExistence type="predicted"/>
<accession>A0A2T1BWW8</accession>
<comment type="caution">
    <text evidence="1">The sequence shown here is derived from an EMBL/GenBank/DDBJ whole genome shotgun (WGS) entry which is preliminary data.</text>
</comment>